<dbReference type="InterPro" id="IPR001247">
    <property type="entry name" value="ExoRNase_PH_dom1"/>
</dbReference>
<proteinExistence type="inferred from homology"/>
<dbReference type="GO" id="GO:0016075">
    <property type="term" value="P:rRNA catabolic process"/>
    <property type="evidence" value="ECO:0007669"/>
    <property type="project" value="TreeGrafter"/>
</dbReference>
<comment type="similarity">
    <text evidence="3">Belongs to the RNase PH family.</text>
</comment>
<dbReference type="Pfam" id="PF03725">
    <property type="entry name" value="RNase_PH_C"/>
    <property type="match status" value="1"/>
</dbReference>
<evidence type="ECO:0000313" key="12">
    <source>
        <dbReference type="EMBL" id="CAG6758324.1"/>
    </source>
</evidence>
<evidence type="ECO:0000256" key="7">
    <source>
        <dbReference type="ARBA" id="ARBA00062379"/>
    </source>
</evidence>
<reference evidence="12" key="1">
    <citation type="submission" date="2021-05" db="EMBL/GenBank/DDBJ databases">
        <authorList>
            <person name="Alioto T."/>
            <person name="Alioto T."/>
            <person name="Gomez Garrido J."/>
        </authorList>
    </citation>
    <scope>NUCLEOTIDE SEQUENCE</scope>
</reference>
<dbReference type="Pfam" id="PF01138">
    <property type="entry name" value="RNase_PH"/>
    <property type="match status" value="1"/>
</dbReference>
<sequence>MDLLTEYGGGLRNDGRRGHELRKIRCRLGVFSQSDGSAYIEQGNTKVLAAVYGPRPVRNKQIKVHGSVLINFQYSMAVFSTGERKTRPRGDRKTSEISLQLRQAVSAAIMTEVHPRSQIDIFVEVLQADGGNFCACVNAATLALIDAGIPMREYVVACSASLAGETPLVDITHLEETLGGPNLTVAALPLSGKVAVMELSQKLHLDHLPRVLECALKGCTDIHAILDTAIKQHLIKVAGARGLGKKLHMGRQTQNKIKKEEDEEEEKGDEEENEEDKNEGDEEDDEEDEEEDEEEETSMKDIITL</sequence>
<dbReference type="InterPro" id="IPR015847">
    <property type="entry name" value="ExoRNase_PH_dom2"/>
</dbReference>
<evidence type="ECO:0000256" key="8">
    <source>
        <dbReference type="ARBA" id="ARBA00073078"/>
    </source>
</evidence>
<evidence type="ECO:0000256" key="6">
    <source>
        <dbReference type="ARBA" id="ARBA00058393"/>
    </source>
</evidence>
<feature type="domain" description="Exoribonuclease phosphorolytic" evidence="10">
    <location>
        <begin position="20"/>
        <end position="150"/>
    </location>
</feature>
<dbReference type="CDD" id="cd11370">
    <property type="entry name" value="RNase_PH_RRP41"/>
    <property type="match status" value="1"/>
</dbReference>
<evidence type="ECO:0000256" key="2">
    <source>
        <dbReference type="ARBA" id="ARBA00004604"/>
    </source>
</evidence>
<comment type="subunit">
    <text evidence="7">Component of the RNA exosome complex.</text>
</comment>
<dbReference type="PANTHER" id="PTHR11953:SF0">
    <property type="entry name" value="EXOSOME COMPLEX COMPONENT RRP41"/>
    <property type="match status" value="1"/>
</dbReference>
<dbReference type="GO" id="GO:0000177">
    <property type="term" value="C:cytoplasmic exosome (RNase complex)"/>
    <property type="evidence" value="ECO:0007669"/>
    <property type="project" value="TreeGrafter"/>
</dbReference>
<dbReference type="AlphaFoldDB" id="A0A8D9EMR2"/>
<evidence type="ECO:0000259" key="10">
    <source>
        <dbReference type="Pfam" id="PF01138"/>
    </source>
</evidence>
<name>A0A8D9EMR2_9HEMI</name>
<keyword evidence="5" id="KW-0271">Exosome</keyword>
<dbReference type="InterPro" id="IPR020568">
    <property type="entry name" value="Ribosomal_Su5_D2-typ_SF"/>
</dbReference>
<dbReference type="InterPro" id="IPR050080">
    <property type="entry name" value="RNase_PH"/>
</dbReference>
<protein>
    <recommendedName>
        <fullName evidence="8">Putative exosome complex component RRP41</fullName>
    </recommendedName>
</protein>
<dbReference type="GO" id="GO:0003723">
    <property type="term" value="F:RNA binding"/>
    <property type="evidence" value="ECO:0007669"/>
    <property type="project" value="TreeGrafter"/>
</dbReference>
<dbReference type="InterPro" id="IPR027408">
    <property type="entry name" value="PNPase/RNase_PH_dom_sf"/>
</dbReference>
<evidence type="ECO:0000259" key="11">
    <source>
        <dbReference type="Pfam" id="PF03725"/>
    </source>
</evidence>
<dbReference type="SUPFAM" id="SSF55666">
    <property type="entry name" value="Ribonuclease PH domain 2-like"/>
    <property type="match status" value="1"/>
</dbReference>
<dbReference type="SUPFAM" id="SSF54211">
    <property type="entry name" value="Ribosomal protein S5 domain 2-like"/>
    <property type="match status" value="1"/>
</dbReference>
<feature type="compositionally biased region" description="Acidic residues" evidence="9">
    <location>
        <begin position="261"/>
        <end position="296"/>
    </location>
</feature>
<dbReference type="FunFam" id="3.30.230.70:FF:000004">
    <property type="entry name" value="Exosome complex component Rrp41"/>
    <property type="match status" value="1"/>
</dbReference>
<dbReference type="Gene3D" id="3.30.230.70">
    <property type="entry name" value="GHMP Kinase, N-terminal domain"/>
    <property type="match status" value="1"/>
</dbReference>
<evidence type="ECO:0000256" key="4">
    <source>
        <dbReference type="ARBA" id="ARBA00022490"/>
    </source>
</evidence>
<evidence type="ECO:0000256" key="9">
    <source>
        <dbReference type="SAM" id="MobiDB-lite"/>
    </source>
</evidence>
<dbReference type="GO" id="GO:0071028">
    <property type="term" value="P:nuclear mRNA surveillance"/>
    <property type="evidence" value="ECO:0007669"/>
    <property type="project" value="TreeGrafter"/>
</dbReference>
<dbReference type="PANTHER" id="PTHR11953">
    <property type="entry name" value="EXOSOME COMPLEX COMPONENT"/>
    <property type="match status" value="1"/>
</dbReference>
<dbReference type="EMBL" id="HBUF01549315">
    <property type="protein sequence ID" value="CAG6758324.1"/>
    <property type="molecule type" value="Transcribed_RNA"/>
</dbReference>
<dbReference type="InterPro" id="IPR036345">
    <property type="entry name" value="ExoRNase_PH_dom2_sf"/>
</dbReference>
<dbReference type="GO" id="GO:0005730">
    <property type="term" value="C:nucleolus"/>
    <property type="evidence" value="ECO:0007669"/>
    <property type="project" value="UniProtKB-SubCell"/>
</dbReference>
<dbReference type="GO" id="GO:0000176">
    <property type="term" value="C:nuclear exosome (RNase complex)"/>
    <property type="evidence" value="ECO:0007669"/>
    <property type="project" value="TreeGrafter"/>
</dbReference>
<keyword evidence="4" id="KW-0963">Cytoplasm</keyword>
<evidence type="ECO:0000256" key="3">
    <source>
        <dbReference type="ARBA" id="ARBA00006678"/>
    </source>
</evidence>
<dbReference type="GO" id="GO:0034475">
    <property type="term" value="P:U4 snRNA 3'-end processing"/>
    <property type="evidence" value="ECO:0007669"/>
    <property type="project" value="TreeGrafter"/>
</dbReference>
<evidence type="ECO:0000256" key="5">
    <source>
        <dbReference type="ARBA" id="ARBA00022835"/>
    </source>
</evidence>
<comment type="subcellular location">
    <subcellularLocation>
        <location evidence="1">Cytoplasm</location>
    </subcellularLocation>
    <subcellularLocation>
        <location evidence="2">Nucleus</location>
        <location evidence="2">Nucleolus</location>
    </subcellularLocation>
</comment>
<evidence type="ECO:0000256" key="1">
    <source>
        <dbReference type="ARBA" id="ARBA00004496"/>
    </source>
</evidence>
<dbReference type="GO" id="GO:0071051">
    <property type="term" value="P:poly(A)-dependent snoRNA 3'-end processing"/>
    <property type="evidence" value="ECO:0007669"/>
    <property type="project" value="TreeGrafter"/>
</dbReference>
<organism evidence="12">
    <name type="scientific">Cacopsylla melanoneura</name>
    <dbReference type="NCBI Taxonomy" id="428564"/>
    <lineage>
        <taxon>Eukaryota</taxon>
        <taxon>Metazoa</taxon>
        <taxon>Ecdysozoa</taxon>
        <taxon>Arthropoda</taxon>
        <taxon>Hexapoda</taxon>
        <taxon>Insecta</taxon>
        <taxon>Pterygota</taxon>
        <taxon>Neoptera</taxon>
        <taxon>Paraneoptera</taxon>
        <taxon>Hemiptera</taxon>
        <taxon>Sternorrhyncha</taxon>
        <taxon>Psylloidea</taxon>
        <taxon>Psyllidae</taxon>
        <taxon>Psyllinae</taxon>
        <taxon>Cacopsylla</taxon>
    </lineage>
</organism>
<feature type="region of interest" description="Disordered" evidence="9">
    <location>
        <begin position="248"/>
        <end position="305"/>
    </location>
</feature>
<comment type="function">
    <text evidence="6">Non-catalytic component of the RNA exosome complex which has 3'-&gt;5' exoribonuclease activity and participates in a multitude of cellular RNA processing and degradation events.</text>
</comment>
<accession>A0A8D9EMR2</accession>
<feature type="domain" description="Exoribonuclease phosphorolytic" evidence="11">
    <location>
        <begin position="154"/>
        <end position="218"/>
    </location>
</feature>